<keyword evidence="2" id="KW-0503">Monooxygenase</keyword>
<protein>
    <submittedName>
        <fullName evidence="2">Antibiotic biosynthesis monooxygenase</fullName>
    </submittedName>
</protein>
<organism evidence="2">
    <name type="scientific">uncultured Thermomicrobiales bacterium</name>
    <dbReference type="NCBI Taxonomy" id="1645740"/>
    <lineage>
        <taxon>Bacteria</taxon>
        <taxon>Pseudomonadati</taxon>
        <taxon>Thermomicrobiota</taxon>
        <taxon>Thermomicrobia</taxon>
        <taxon>Thermomicrobiales</taxon>
        <taxon>environmental samples</taxon>
    </lineage>
</organism>
<sequence length="121" mass="13607">DHHRSERRCRHADQRFHRRAGEPAAAPRRPDRGDHVGRRRNARLRLGQFPPEPGRHPRNQLRPVAFPRGSGGDACPPDHCRPPAGGGVDRDRVRAAPLRGHGRVRHRRGTDHPVGGSKRLV</sequence>
<accession>A0A6J4UKN4</accession>
<dbReference type="GO" id="GO:0004497">
    <property type="term" value="F:monooxygenase activity"/>
    <property type="evidence" value="ECO:0007669"/>
    <property type="project" value="UniProtKB-KW"/>
</dbReference>
<dbReference type="EMBL" id="CADCWF010000114">
    <property type="protein sequence ID" value="CAA9552065.1"/>
    <property type="molecule type" value="Genomic_DNA"/>
</dbReference>
<feature type="region of interest" description="Disordered" evidence="1">
    <location>
        <begin position="1"/>
        <end position="121"/>
    </location>
</feature>
<evidence type="ECO:0000256" key="1">
    <source>
        <dbReference type="SAM" id="MobiDB-lite"/>
    </source>
</evidence>
<feature type="non-terminal residue" evidence="2">
    <location>
        <position position="1"/>
    </location>
</feature>
<evidence type="ECO:0000313" key="2">
    <source>
        <dbReference type="EMBL" id="CAA9552065.1"/>
    </source>
</evidence>
<feature type="compositionally biased region" description="Basic residues" evidence="1">
    <location>
        <begin position="1"/>
        <end position="10"/>
    </location>
</feature>
<name>A0A6J4UKN4_9BACT</name>
<reference evidence="2" key="1">
    <citation type="submission" date="2020-02" db="EMBL/GenBank/DDBJ databases">
        <authorList>
            <person name="Meier V. D."/>
        </authorList>
    </citation>
    <scope>NUCLEOTIDE SEQUENCE</scope>
    <source>
        <strain evidence="2">AVDCRST_MAG59</strain>
    </source>
</reference>
<keyword evidence="2" id="KW-0560">Oxidoreductase</keyword>
<feature type="non-terminal residue" evidence="2">
    <location>
        <position position="121"/>
    </location>
</feature>
<gene>
    <name evidence="2" type="ORF">AVDCRST_MAG59-1851</name>
</gene>
<proteinExistence type="predicted"/>
<dbReference type="AlphaFoldDB" id="A0A6J4UKN4"/>
<feature type="compositionally biased region" description="Basic and acidic residues" evidence="1">
    <location>
        <begin position="11"/>
        <end position="21"/>
    </location>
</feature>
<feature type="compositionally biased region" description="Basic residues" evidence="1">
    <location>
        <begin position="100"/>
        <end position="109"/>
    </location>
</feature>